<feature type="compositionally biased region" description="Basic residues" evidence="1">
    <location>
        <begin position="151"/>
        <end position="161"/>
    </location>
</feature>
<evidence type="ECO:0000256" key="1">
    <source>
        <dbReference type="SAM" id="MobiDB-lite"/>
    </source>
</evidence>
<dbReference type="Pfam" id="PF13565">
    <property type="entry name" value="HTH_32"/>
    <property type="match status" value="1"/>
</dbReference>
<dbReference type="PROSITE" id="PS50994">
    <property type="entry name" value="INTEGRASE"/>
    <property type="match status" value="1"/>
</dbReference>
<dbReference type="EMBL" id="BLAB01000001">
    <property type="protein sequence ID" value="GER92408.1"/>
    <property type="molecule type" value="Genomic_DNA"/>
</dbReference>
<proteinExistence type="predicted"/>
<dbReference type="InterPro" id="IPR009057">
    <property type="entry name" value="Homeodomain-like_sf"/>
</dbReference>
<dbReference type="SUPFAM" id="SSF46689">
    <property type="entry name" value="Homeodomain-like"/>
    <property type="match status" value="1"/>
</dbReference>
<evidence type="ECO:0000259" key="2">
    <source>
        <dbReference type="PROSITE" id="PS50994"/>
    </source>
</evidence>
<accession>A0A5J4KRS4</accession>
<dbReference type="AlphaFoldDB" id="A0A5J4KRS4"/>
<evidence type="ECO:0000313" key="3">
    <source>
        <dbReference type="EMBL" id="GER92408.1"/>
    </source>
</evidence>
<sequence>MVASLRRFLENEVAQQRLKIIKFYEKYGEEATKEAFGVDRKLISKWRKRLKENGGRLEALVPHSTRPKRTRKSEIPFDIIDFIRKLRERYPRLGKEKIKPLLDEYCKDRGLKTVSEATIGNIIKRHNFFFQKSGRIYHDPNSKWAKNSKDRQKRTKVKYPPRHGELGHIVSDTVERITDGIKDYFYSAIDATGKFALTLNYKRLNSRNMKDFYERFKSVYPCEIKVWQSDNGSENLGEFDKVLKKDGIPHLFSYPRCPKINAHIERYNRTIQEEFIDNHVDIIHDKRLFHQQLADYLIFYNTKRIHKSLNKKTPIQFIIEKGGMSQKSLSYTPVRVGKRDRVLFV</sequence>
<dbReference type="InterPro" id="IPR001584">
    <property type="entry name" value="Integrase_cat-core"/>
</dbReference>
<organism evidence="3">
    <name type="scientific">hot springs metagenome</name>
    <dbReference type="NCBI Taxonomy" id="433727"/>
    <lineage>
        <taxon>unclassified sequences</taxon>
        <taxon>metagenomes</taxon>
        <taxon>ecological metagenomes</taxon>
    </lineage>
</organism>
<gene>
    <name evidence="3" type="ORF">A45J_0124</name>
</gene>
<feature type="domain" description="Integrase catalytic" evidence="2">
    <location>
        <begin position="157"/>
        <end position="322"/>
    </location>
</feature>
<name>A0A5J4KRS4_9ZZZZ</name>
<dbReference type="GO" id="GO:0015074">
    <property type="term" value="P:DNA integration"/>
    <property type="evidence" value="ECO:0007669"/>
    <property type="project" value="InterPro"/>
</dbReference>
<dbReference type="InterPro" id="IPR036397">
    <property type="entry name" value="RNaseH_sf"/>
</dbReference>
<dbReference type="Pfam" id="PF13683">
    <property type="entry name" value="rve_3"/>
    <property type="match status" value="1"/>
</dbReference>
<dbReference type="SUPFAM" id="SSF53098">
    <property type="entry name" value="Ribonuclease H-like"/>
    <property type="match status" value="1"/>
</dbReference>
<dbReference type="Gene3D" id="3.30.420.10">
    <property type="entry name" value="Ribonuclease H-like superfamily/Ribonuclease H"/>
    <property type="match status" value="1"/>
</dbReference>
<protein>
    <submittedName>
        <fullName evidence="3">Transposase</fullName>
    </submittedName>
</protein>
<dbReference type="InterPro" id="IPR012337">
    <property type="entry name" value="RNaseH-like_sf"/>
</dbReference>
<feature type="region of interest" description="Disordered" evidence="1">
    <location>
        <begin position="141"/>
        <end position="162"/>
    </location>
</feature>
<dbReference type="GO" id="GO:0003676">
    <property type="term" value="F:nucleic acid binding"/>
    <property type="evidence" value="ECO:0007669"/>
    <property type="project" value="InterPro"/>
</dbReference>
<comment type="caution">
    <text evidence="3">The sequence shown here is derived from an EMBL/GenBank/DDBJ whole genome shotgun (WGS) entry which is preliminary data.</text>
</comment>
<reference evidence="3" key="1">
    <citation type="submission" date="2019-10" db="EMBL/GenBank/DDBJ databases">
        <title>Metagenomic sequencing of thiosulfate-disproportionating enrichment culture.</title>
        <authorList>
            <person name="Umezawa K."/>
            <person name="Kojima H."/>
            <person name="Fukui M."/>
        </authorList>
    </citation>
    <scope>NUCLEOTIDE SEQUENCE</scope>
    <source>
        <strain evidence="3">45J</strain>
    </source>
</reference>